<evidence type="ECO:0000313" key="14">
    <source>
        <dbReference type="EMBL" id="PVV03721.1"/>
    </source>
</evidence>
<feature type="transmembrane region" description="Helical" evidence="12">
    <location>
        <begin position="434"/>
        <end position="451"/>
    </location>
</feature>
<dbReference type="STRING" id="133381.A0A2T9ZGL1"/>
<comment type="similarity">
    <text evidence="3 10">Belongs to the glycosyl hydrolase 72 family.</text>
</comment>
<keyword evidence="9 10" id="KW-0449">Lipoprotein</keyword>
<keyword evidence="12" id="KW-1133">Transmembrane helix</keyword>
<feature type="domain" description="X8" evidence="13">
    <location>
        <begin position="297"/>
        <end position="392"/>
    </location>
</feature>
<evidence type="ECO:0000256" key="5">
    <source>
        <dbReference type="ARBA" id="ARBA00022729"/>
    </source>
</evidence>
<evidence type="ECO:0000256" key="10">
    <source>
        <dbReference type="RuleBase" id="RU361209"/>
    </source>
</evidence>
<feature type="region of interest" description="Disordered" evidence="11">
    <location>
        <begin position="393"/>
        <end position="430"/>
    </location>
</feature>
<evidence type="ECO:0000259" key="13">
    <source>
        <dbReference type="SMART" id="SM00768"/>
    </source>
</evidence>
<name>A0A2T9ZGL1_9FUNG</name>
<evidence type="ECO:0000256" key="12">
    <source>
        <dbReference type="SAM" id="Phobius"/>
    </source>
</evidence>
<gene>
    <name evidence="14" type="ORF">BB560_001793</name>
</gene>
<dbReference type="EMBL" id="MBFS01000199">
    <property type="protein sequence ID" value="PVV03721.1"/>
    <property type="molecule type" value="Genomic_DNA"/>
</dbReference>
<keyword evidence="6 10" id="KW-0472">Membrane</keyword>
<keyword evidence="8" id="KW-0325">Glycoprotein</keyword>
<dbReference type="SMART" id="SM00768">
    <property type="entry name" value="X8"/>
    <property type="match status" value="1"/>
</dbReference>
<dbReference type="GO" id="GO:0071970">
    <property type="term" value="P:fungal-type cell wall (1-&gt;3)-beta-D-glucan biosynthetic process"/>
    <property type="evidence" value="ECO:0007669"/>
    <property type="project" value="TreeGrafter"/>
</dbReference>
<keyword evidence="5" id="KW-0732">Signal</keyword>
<evidence type="ECO:0000313" key="15">
    <source>
        <dbReference type="Proteomes" id="UP000245609"/>
    </source>
</evidence>
<dbReference type="Proteomes" id="UP000245609">
    <property type="component" value="Unassembled WGS sequence"/>
</dbReference>
<dbReference type="OrthoDB" id="421038at2759"/>
<dbReference type="InterPro" id="IPR017853">
    <property type="entry name" value="GH"/>
</dbReference>
<dbReference type="EC" id="2.4.1.-" evidence="10"/>
<comment type="subcellular location">
    <subcellularLocation>
        <location evidence="1">Cell envelope</location>
    </subcellularLocation>
    <subcellularLocation>
        <location evidence="10">Cell membrane</location>
        <topology evidence="10">Lipid-anchor</topology>
        <topology evidence="10">GPI-anchor</topology>
    </subcellularLocation>
    <subcellularLocation>
        <location evidence="2">Membrane</location>
        <topology evidence="2">Lipid-anchor</topology>
        <topology evidence="2">GPI-anchor</topology>
    </subcellularLocation>
</comment>
<comment type="caution">
    <text evidence="14">The sequence shown here is derived from an EMBL/GenBank/DDBJ whole genome shotgun (WGS) entry which is preliminary data.</text>
</comment>
<evidence type="ECO:0000256" key="8">
    <source>
        <dbReference type="ARBA" id="ARBA00023180"/>
    </source>
</evidence>
<dbReference type="GO" id="GO:0042124">
    <property type="term" value="F:1,3-beta-glucanosyltransferase activity"/>
    <property type="evidence" value="ECO:0007669"/>
    <property type="project" value="TreeGrafter"/>
</dbReference>
<dbReference type="GO" id="GO:0098552">
    <property type="term" value="C:side of membrane"/>
    <property type="evidence" value="ECO:0007669"/>
    <property type="project" value="UniProtKB-KW"/>
</dbReference>
<evidence type="ECO:0000256" key="4">
    <source>
        <dbReference type="ARBA" id="ARBA00022622"/>
    </source>
</evidence>
<keyword evidence="15" id="KW-1185">Reference proteome</keyword>
<organism evidence="14 15">
    <name type="scientific">Smittium megazygosporum</name>
    <dbReference type="NCBI Taxonomy" id="133381"/>
    <lineage>
        <taxon>Eukaryota</taxon>
        <taxon>Fungi</taxon>
        <taxon>Fungi incertae sedis</taxon>
        <taxon>Zoopagomycota</taxon>
        <taxon>Kickxellomycotina</taxon>
        <taxon>Harpellomycetes</taxon>
        <taxon>Harpellales</taxon>
        <taxon>Legeriomycetaceae</taxon>
        <taxon>Smittium</taxon>
    </lineage>
</organism>
<dbReference type="InterPro" id="IPR004886">
    <property type="entry name" value="Glucanosyltransferase"/>
</dbReference>
<dbReference type="SUPFAM" id="SSF51445">
    <property type="entry name" value="(Trans)glycosidases"/>
    <property type="match status" value="1"/>
</dbReference>
<keyword evidence="10" id="KW-0808">Transferase</keyword>
<evidence type="ECO:0000256" key="7">
    <source>
        <dbReference type="ARBA" id="ARBA00023157"/>
    </source>
</evidence>
<sequence length="452" mass="51100">MNVNSIRVYQVDPSKNHDACMKELEKAGIYLVLDLPNPEYSIDRTNPHFDIEMSEKYLEKIKAFIKYKYFIGVIVGNEVTNDKETTPASAFVKSAVKYVKSYLKSVNTGVFVGYADNDDPFVRENMIKYFNCGNDAMARVDFYGINTYRWCGNNGNSQIAGYDDLLKPFKEYDIPVILTEYGCNIVRPRDFKEAIVVTNGEAENVLSGGFVYEYSQEDNNYGLVKLGPNGFGVSEVIDGDRLARVYATPSKSNIKMNSYDPELKHSECPEVSDNWRVAPIDVPIPNRALCDCMFESLECTLNPKNSHTDEAKKEVSSILQYQCGINECKDIATDTEKGNYGVFSMCSPIQRASYIMNSNYIKHGRQASMCSNDKLNSKIIQNPKIKIETCMTKTESEGGNESNENIKENRDNKENNDNNSSKEKKRSGSQKKRVGNLLVLKFSLFTIILLVF</sequence>
<evidence type="ECO:0000256" key="11">
    <source>
        <dbReference type="SAM" id="MobiDB-lite"/>
    </source>
</evidence>
<feature type="compositionally biased region" description="Basic and acidic residues" evidence="11">
    <location>
        <begin position="404"/>
        <end position="422"/>
    </location>
</feature>
<evidence type="ECO:0000256" key="1">
    <source>
        <dbReference type="ARBA" id="ARBA00004196"/>
    </source>
</evidence>
<dbReference type="Pfam" id="PF03198">
    <property type="entry name" value="Glyco_hydro_72"/>
    <property type="match status" value="1"/>
</dbReference>
<keyword evidence="12" id="KW-0812">Transmembrane</keyword>
<dbReference type="Gene3D" id="1.20.58.1040">
    <property type="match status" value="1"/>
</dbReference>
<evidence type="ECO:0000256" key="6">
    <source>
        <dbReference type="ARBA" id="ARBA00023136"/>
    </source>
</evidence>
<accession>A0A2T9ZGL1</accession>
<dbReference type="GO" id="GO:0031505">
    <property type="term" value="P:fungal-type cell wall organization"/>
    <property type="evidence" value="ECO:0007669"/>
    <property type="project" value="TreeGrafter"/>
</dbReference>
<dbReference type="InterPro" id="IPR012946">
    <property type="entry name" value="X8"/>
</dbReference>
<keyword evidence="7" id="KW-1015">Disulfide bond</keyword>
<evidence type="ECO:0000256" key="3">
    <source>
        <dbReference type="ARBA" id="ARBA00007528"/>
    </source>
</evidence>
<reference evidence="14 15" key="1">
    <citation type="journal article" date="2018" name="MBio">
        <title>Comparative Genomics Reveals the Core Gene Toolbox for the Fungus-Insect Symbiosis.</title>
        <authorList>
            <person name="Wang Y."/>
            <person name="Stata M."/>
            <person name="Wang W."/>
            <person name="Stajich J.E."/>
            <person name="White M.M."/>
            <person name="Moncalvo J.M."/>
        </authorList>
    </citation>
    <scope>NUCLEOTIDE SEQUENCE [LARGE SCALE GENOMIC DNA]</scope>
    <source>
        <strain evidence="14 15">SC-DP-2</strain>
    </source>
</reference>
<evidence type="ECO:0000256" key="9">
    <source>
        <dbReference type="ARBA" id="ARBA00023288"/>
    </source>
</evidence>
<dbReference type="AlphaFoldDB" id="A0A2T9ZGL1"/>
<comment type="function">
    <text evidence="10">Splits internally a 1,3-beta-glucan molecule and transfers the newly generated reducing end (the donor) to the non-reducing end of another 1,3-beta-glucan molecule (the acceptor) forming a 1,3-beta linkage, resulting in the elongation of 1,3-beta-glucan chains in the cell wall.</text>
</comment>
<dbReference type="Pfam" id="PF07983">
    <property type="entry name" value="X8"/>
    <property type="match status" value="1"/>
</dbReference>
<dbReference type="GO" id="GO:0005886">
    <property type="term" value="C:plasma membrane"/>
    <property type="evidence" value="ECO:0007669"/>
    <property type="project" value="UniProtKB-SubCell"/>
</dbReference>
<dbReference type="Gene3D" id="3.20.20.80">
    <property type="entry name" value="Glycosidases"/>
    <property type="match status" value="1"/>
</dbReference>
<dbReference type="PANTHER" id="PTHR31468">
    <property type="entry name" value="1,3-BETA-GLUCANOSYLTRANSFERASE GAS1"/>
    <property type="match status" value="1"/>
</dbReference>
<evidence type="ECO:0000256" key="2">
    <source>
        <dbReference type="ARBA" id="ARBA00004589"/>
    </source>
</evidence>
<protein>
    <recommendedName>
        <fullName evidence="10">1,3-beta-glucanosyltransferase</fullName>
        <ecNumber evidence="10">2.4.1.-</ecNumber>
    </recommendedName>
</protein>
<keyword evidence="4 10" id="KW-0336">GPI-anchor</keyword>
<dbReference type="PANTHER" id="PTHR31468:SF2">
    <property type="entry name" value="1,3-BETA-GLUCANOSYLTRANSFERASE GAS1"/>
    <property type="match status" value="1"/>
</dbReference>
<proteinExistence type="inferred from homology"/>